<dbReference type="NCBIfam" id="NF037995">
    <property type="entry name" value="TRAP_S1"/>
    <property type="match status" value="1"/>
</dbReference>
<feature type="signal peptide" evidence="4">
    <location>
        <begin position="1"/>
        <end position="31"/>
    </location>
</feature>
<dbReference type="InterPro" id="IPR004682">
    <property type="entry name" value="TRAP_DctP"/>
</dbReference>
<dbReference type="NCBIfam" id="TIGR00787">
    <property type="entry name" value="dctP"/>
    <property type="match status" value="1"/>
</dbReference>
<dbReference type="GO" id="GO:0015740">
    <property type="term" value="P:C4-dicarboxylate transport"/>
    <property type="evidence" value="ECO:0007669"/>
    <property type="project" value="TreeGrafter"/>
</dbReference>
<evidence type="ECO:0000256" key="4">
    <source>
        <dbReference type="SAM" id="SignalP"/>
    </source>
</evidence>
<proteinExistence type="inferred from homology"/>
<evidence type="ECO:0000256" key="3">
    <source>
        <dbReference type="ARBA" id="ARBA00022729"/>
    </source>
</evidence>
<comment type="similarity">
    <text evidence="1">Belongs to the bacterial solute-binding protein 7 family.</text>
</comment>
<dbReference type="PANTHER" id="PTHR33376">
    <property type="match status" value="1"/>
</dbReference>
<dbReference type="EMBL" id="QPGB01000003">
    <property type="protein sequence ID" value="RCS57337.1"/>
    <property type="molecule type" value="Genomic_DNA"/>
</dbReference>
<feature type="chain" id="PRO_5016785541" evidence="4">
    <location>
        <begin position="32"/>
        <end position="347"/>
    </location>
</feature>
<dbReference type="PIRSF" id="PIRSF006470">
    <property type="entry name" value="DctB"/>
    <property type="match status" value="1"/>
</dbReference>
<keyword evidence="3 4" id="KW-0732">Signal</keyword>
<dbReference type="PANTHER" id="PTHR33376:SF7">
    <property type="entry name" value="C4-DICARBOXYLATE-BINDING PROTEIN DCTB"/>
    <property type="match status" value="1"/>
</dbReference>
<evidence type="ECO:0000256" key="1">
    <source>
        <dbReference type="ARBA" id="ARBA00009023"/>
    </source>
</evidence>
<dbReference type="AlphaFoldDB" id="A0A368L184"/>
<dbReference type="InterPro" id="IPR038404">
    <property type="entry name" value="TRAP_DctP_sf"/>
</dbReference>
<evidence type="ECO:0000313" key="6">
    <source>
        <dbReference type="Proteomes" id="UP000252357"/>
    </source>
</evidence>
<sequence>MRRQFIQTCAQQALLSSTFAASWLAAPQACAAQYSVTSPLIVKFSHVVAEDTPKGKAALFFKTRLESLSRGLIRVEVYPNSQLYRDREELEALQLGAVQILAPSLAKFAPLGVREFEIFDLPFLFDDAAQMHAVTSGDIGKSLLKKLESRGIKGLAYWDNGFKQMSANKPLRLPDDLRGLKMRIQPSRVLDAQMRAVGATPQVTAFSEVYQTLQTGLADGTENPASNFWTQRLHEVQKYLTLSDHGYLGYAVIVNRKFWEGLDRDIRLIMQQAMDDATRFANEIARKENDEALLKIKAAGKTQVLSLSANERAAWRLSMMRVHQLFTSSQDRDLIRAIYGQTGFRYP</sequence>
<evidence type="ECO:0000256" key="2">
    <source>
        <dbReference type="ARBA" id="ARBA00022448"/>
    </source>
</evidence>
<evidence type="ECO:0000313" key="5">
    <source>
        <dbReference type="EMBL" id="RCS57337.1"/>
    </source>
</evidence>
<keyword evidence="6" id="KW-1185">Reference proteome</keyword>
<name>A0A368L184_9BURK</name>
<dbReference type="CDD" id="cd13674">
    <property type="entry name" value="PBP2_TRAP_SBP_like_1"/>
    <property type="match status" value="1"/>
</dbReference>
<dbReference type="Pfam" id="PF03480">
    <property type="entry name" value="DctP"/>
    <property type="match status" value="1"/>
</dbReference>
<keyword evidence="2" id="KW-0813">Transport</keyword>
<gene>
    <name evidence="5" type="ORF">DU000_07660</name>
</gene>
<dbReference type="GO" id="GO:0030288">
    <property type="term" value="C:outer membrane-bounded periplasmic space"/>
    <property type="evidence" value="ECO:0007669"/>
    <property type="project" value="InterPro"/>
</dbReference>
<dbReference type="GO" id="GO:0055085">
    <property type="term" value="P:transmembrane transport"/>
    <property type="evidence" value="ECO:0007669"/>
    <property type="project" value="InterPro"/>
</dbReference>
<dbReference type="Gene3D" id="3.40.190.170">
    <property type="entry name" value="Bacterial extracellular solute-binding protein, family 7"/>
    <property type="match status" value="1"/>
</dbReference>
<comment type="caution">
    <text evidence="5">The sequence shown here is derived from an EMBL/GenBank/DDBJ whole genome shotgun (WGS) entry which is preliminary data.</text>
</comment>
<accession>A0A368L184</accession>
<dbReference type="RefSeq" id="WP_114402818.1">
    <property type="nucleotide sequence ID" value="NZ_QPGB01000003.1"/>
</dbReference>
<dbReference type="OrthoDB" id="9794826at2"/>
<protein>
    <submittedName>
        <fullName evidence="5">C4-dicarboxylate ABC transporter</fullName>
    </submittedName>
</protein>
<dbReference type="InterPro" id="IPR018389">
    <property type="entry name" value="DctP_fam"/>
</dbReference>
<organism evidence="5 6">
    <name type="scientific">Parvibium lacunae</name>
    <dbReference type="NCBI Taxonomy" id="1888893"/>
    <lineage>
        <taxon>Bacteria</taxon>
        <taxon>Pseudomonadati</taxon>
        <taxon>Pseudomonadota</taxon>
        <taxon>Betaproteobacteria</taxon>
        <taxon>Burkholderiales</taxon>
        <taxon>Alcaligenaceae</taxon>
        <taxon>Parvibium</taxon>
    </lineage>
</organism>
<reference evidence="5 6" key="1">
    <citation type="journal article" date="2018" name="Int. J. Syst. Evol. Microbiol.">
        <title>Parvibium lacunae gen. nov., sp. nov., a new member of the family Alcaligenaceae isolated from a freshwater pond.</title>
        <authorList>
            <person name="Chen W.M."/>
            <person name="Xie P.B."/>
            <person name="Hsu M.Y."/>
            <person name="Sheu S.Y."/>
        </authorList>
    </citation>
    <scope>NUCLEOTIDE SEQUENCE [LARGE SCALE GENOMIC DNA]</scope>
    <source>
        <strain evidence="5 6">KMB9</strain>
    </source>
</reference>
<dbReference type="Proteomes" id="UP000252357">
    <property type="component" value="Unassembled WGS sequence"/>
</dbReference>